<comment type="similarity">
    <text evidence="1">Belongs to the zinc-containing alcohol dehydrogenase family. Quinone oxidoreductase subfamily.</text>
</comment>
<dbReference type="InterPro" id="IPR050700">
    <property type="entry name" value="YIM1/Zinc_Alcohol_DH_Fams"/>
</dbReference>
<dbReference type="GO" id="GO:0016491">
    <property type="term" value="F:oxidoreductase activity"/>
    <property type="evidence" value="ECO:0007669"/>
    <property type="project" value="UniProtKB-KW"/>
</dbReference>
<evidence type="ECO:0000259" key="4">
    <source>
        <dbReference type="SMART" id="SM00829"/>
    </source>
</evidence>
<dbReference type="RefSeq" id="WP_068613245.1">
    <property type="nucleotide sequence ID" value="NZ_CP016268.1"/>
</dbReference>
<accession>A0A193LDJ6</accession>
<dbReference type="Proteomes" id="UP000092695">
    <property type="component" value="Chromosome"/>
</dbReference>
<dbReference type="Pfam" id="PF08240">
    <property type="entry name" value="ADH_N"/>
    <property type="match status" value="1"/>
</dbReference>
<dbReference type="SMART" id="SM00829">
    <property type="entry name" value="PKS_ER"/>
    <property type="match status" value="1"/>
</dbReference>
<dbReference type="Pfam" id="PF13602">
    <property type="entry name" value="ADH_zinc_N_2"/>
    <property type="match status" value="1"/>
</dbReference>
<dbReference type="Gene3D" id="3.40.50.720">
    <property type="entry name" value="NAD(P)-binding Rossmann-like Domain"/>
    <property type="match status" value="1"/>
</dbReference>
<evidence type="ECO:0000313" key="5">
    <source>
        <dbReference type="EMBL" id="ANO50511.1"/>
    </source>
</evidence>
<dbReference type="AlphaFoldDB" id="A0A193LDJ6"/>
<evidence type="ECO:0000256" key="3">
    <source>
        <dbReference type="ARBA" id="ARBA00023002"/>
    </source>
</evidence>
<dbReference type="STRING" id="1548547.BA177_04155"/>
<evidence type="ECO:0000256" key="2">
    <source>
        <dbReference type="ARBA" id="ARBA00022946"/>
    </source>
</evidence>
<dbReference type="InterPro" id="IPR011032">
    <property type="entry name" value="GroES-like_sf"/>
</dbReference>
<sequence>MKAVEIHQYGAARDVLRLSHNAPRPILAADEILIENHATSVNPVDCAARSGYGQNFFSRLGWGDLPMILGRDASGVVVAKGKDVAGVEIGDEVYAAPPIGCYAEYVKVKAVHAAPKPRNISHSETAALPFIALTAWTALVTNAGLTAENATGKKIVVPRAAGGVGSFAVQLLKAWGAEVAAICSTRNIELVRSLGADTVIDYTQQDFRDHLQDYDVAFDLIGRKSDFDELDNDYKGGTATADGSHYDEQLMSVLREDANAVYVTVCSPKVALTNKYGYDEGVRQADIEYANRANAAANKGYQYVWSFFDPNAAPLRAVACLIEEGKIKPVIDKAYPLADIVKAHEYCETKQAQGKIVIDIR</sequence>
<reference evidence="5 6" key="1">
    <citation type="submission" date="2016-06" db="EMBL/GenBank/DDBJ databases">
        <title>Complete genome sequence of a deep-branching marine Gamma Proteobacterium Woeseia oceani type strain XK5.</title>
        <authorList>
            <person name="Mu D."/>
            <person name="Du Z."/>
        </authorList>
    </citation>
    <scope>NUCLEOTIDE SEQUENCE [LARGE SCALE GENOMIC DNA]</scope>
    <source>
        <strain evidence="5 6">XK5</strain>
    </source>
</reference>
<dbReference type="Gene3D" id="3.90.180.10">
    <property type="entry name" value="Medium-chain alcohol dehydrogenases, catalytic domain"/>
    <property type="match status" value="1"/>
</dbReference>
<dbReference type="InterPro" id="IPR036291">
    <property type="entry name" value="NAD(P)-bd_dom_sf"/>
</dbReference>
<evidence type="ECO:0000256" key="1">
    <source>
        <dbReference type="ARBA" id="ARBA00010371"/>
    </source>
</evidence>
<feature type="domain" description="Enoyl reductase (ER)" evidence="4">
    <location>
        <begin position="11"/>
        <end position="358"/>
    </location>
</feature>
<organism evidence="5 6">
    <name type="scientific">Woeseia oceani</name>
    <dbReference type="NCBI Taxonomy" id="1548547"/>
    <lineage>
        <taxon>Bacteria</taxon>
        <taxon>Pseudomonadati</taxon>
        <taxon>Pseudomonadota</taxon>
        <taxon>Gammaproteobacteria</taxon>
        <taxon>Woeseiales</taxon>
        <taxon>Woeseiaceae</taxon>
        <taxon>Woeseia</taxon>
    </lineage>
</organism>
<dbReference type="PANTHER" id="PTHR11695:SF294">
    <property type="entry name" value="RETICULON-4-INTERACTING PROTEIN 1, MITOCHONDRIAL"/>
    <property type="match status" value="1"/>
</dbReference>
<protein>
    <recommendedName>
        <fullName evidence="4">Enoyl reductase (ER) domain-containing protein</fullName>
    </recommendedName>
</protein>
<dbReference type="SUPFAM" id="SSF51735">
    <property type="entry name" value="NAD(P)-binding Rossmann-fold domains"/>
    <property type="match status" value="1"/>
</dbReference>
<proteinExistence type="inferred from homology"/>
<dbReference type="PANTHER" id="PTHR11695">
    <property type="entry name" value="ALCOHOL DEHYDROGENASE RELATED"/>
    <property type="match status" value="1"/>
</dbReference>
<dbReference type="InterPro" id="IPR013154">
    <property type="entry name" value="ADH-like_N"/>
</dbReference>
<dbReference type="KEGG" id="woc:BA177_04155"/>
<evidence type="ECO:0000313" key="6">
    <source>
        <dbReference type="Proteomes" id="UP000092695"/>
    </source>
</evidence>
<keyword evidence="6" id="KW-1185">Reference proteome</keyword>
<gene>
    <name evidence="5" type="ORF">BA177_04155</name>
</gene>
<dbReference type="FunFam" id="3.40.50.720:FF:000147">
    <property type="entry name" value="Reticulon-4-interacting protein 1 homolog, mitochondrial"/>
    <property type="match status" value="1"/>
</dbReference>
<name>A0A193LDJ6_9GAMM</name>
<dbReference type="SUPFAM" id="SSF50129">
    <property type="entry name" value="GroES-like"/>
    <property type="match status" value="1"/>
</dbReference>
<dbReference type="InterPro" id="IPR020843">
    <property type="entry name" value="ER"/>
</dbReference>
<keyword evidence="3" id="KW-0560">Oxidoreductase</keyword>
<dbReference type="OrthoDB" id="9785812at2"/>
<keyword evidence="2" id="KW-0809">Transit peptide</keyword>
<dbReference type="EMBL" id="CP016268">
    <property type="protein sequence ID" value="ANO50511.1"/>
    <property type="molecule type" value="Genomic_DNA"/>
</dbReference>